<dbReference type="Proteomes" id="UP000077266">
    <property type="component" value="Unassembled WGS sequence"/>
</dbReference>
<evidence type="ECO:0008006" key="3">
    <source>
        <dbReference type="Google" id="ProtNLM"/>
    </source>
</evidence>
<proteinExistence type="predicted"/>
<sequence length="266" mass="29705">MSGRVTLADLPLELSEYIMSLAAHTWAIDDKPSVASLSRTSRAVHALVQPVLVDTVIMTPYNLSRIRAAAVSFRSTRRLIIDRLYAEKSADYTACARSFPALEMFSGTMGALLVLLSVSKPTRVVLTDRIATLDHLLGHPGLSNITHIRATITPFVSAETLGLNWSSLPFSHLMLDVKVERPAHVRALFVTRIIPKLLTLPKLERLCFRPFPEADELCSDLEAYACDAEETRLYMTMEKCGLTAYDPRTMFDDAHWLVGKPLFTRD</sequence>
<dbReference type="AlphaFoldDB" id="A0A165QK92"/>
<organism evidence="1 2">
    <name type="scientific">Exidia glandulosa HHB12029</name>
    <dbReference type="NCBI Taxonomy" id="1314781"/>
    <lineage>
        <taxon>Eukaryota</taxon>
        <taxon>Fungi</taxon>
        <taxon>Dikarya</taxon>
        <taxon>Basidiomycota</taxon>
        <taxon>Agaricomycotina</taxon>
        <taxon>Agaricomycetes</taxon>
        <taxon>Auriculariales</taxon>
        <taxon>Exidiaceae</taxon>
        <taxon>Exidia</taxon>
    </lineage>
</organism>
<dbReference type="InParanoid" id="A0A165QK92"/>
<gene>
    <name evidence="1" type="ORF">EXIGLDRAFT_715803</name>
</gene>
<accession>A0A165QK92</accession>
<reference evidence="1 2" key="1">
    <citation type="journal article" date="2016" name="Mol. Biol. Evol.">
        <title>Comparative Genomics of Early-Diverging Mushroom-Forming Fungi Provides Insights into the Origins of Lignocellulose Decay Capabilities.</title>
        <authorList>
            <person name="Nagy L.G."/>
            <person name="Riley R."/>
            <person name="Tritt A."/>
            <person name="Adam C."/>
            <person name="Daum C."/>
            <person name="Floudas D."/>
            <person name="Sun H."/>
            <person name="Yadav J.S."/>
            <person name="Pangilinan J."/>
            <person name="Larsson K.H."/>
            <person name="Matsuura K."/>
            <person name="Barry K."/>
            <person name="Labutti K."/>
            <person name="Kuo R."/>
            <person name="Ohm R.A."/>
            <person name="Bhattacharya S.S."/>
            <person name="Shirouzu T."/>
            <person name="Yoshinaga Y."/>
            <person name="Martin F.M."/>
            <person name="Grigoriev I.V."/>
            <person name="Hibbett D.S."/>
        </authorList>
    </citation>
    <scope>NUCLEOTIDE SEQUENCE [LARGE SCALE GENOMIC DNA]</scope>
    <source>
        <strain evidence="1 2">HHB12029</strain>
    </source>
</reference>
<dbReference type="EMBL" id="KV425882">
    <property type="protein sequence ID" value="KZW03738.1"/>
    <property type="molecule type" value="Genomic_DNA"/>
</dbReference>
<evidence type="ECO:0000313" key="1">
    <source>
        <dbReference type="EMBL" id="KZW03738.1"/>
    </source>
</evidence>
<name>A0A165QK92_EXIGL</name>
<protein>
    <recommendedName>
        <fullName evidence="3">F-box domain-containing protein</fullName>
    </recommendedName>
</protein>
<keyword evidence="2" id="KW-1185">Reference proteome</keyword>
<evidence type="ECO:0000313" key="2">
    <source>
        <dbReference type="Proteomes" id="UP000077266"/>
    </source>
</evidence>